<dbReference type="EMBL" id="JAMOIM010000015">
    <property type="protein sequence ID" value="MCW6510462.1"/>
    <property type="molecule type" value="Genomic_DNA"/>
</dbReference>
<proteinExistence type="predicted"/>
<dbReference type="InterPro" id="IPR000160">
    <property type="entry name" value="GGDEF_dom"/>
</dbReference>
<dbReference type="PROSITE" id="PS50887">
    <property type="entry name" value="GGDEF"/>
    <property type="match status" value="1"/>
</dbReference>
<dbReference type="PANTHER" id="PTHR46663:SF2">
    <property type="entry name" value="GGDEF DOMAIN-CONTAINING PROTEIN"/>
    <property type="match status" value="1"/>
</dbReference>
<dbReference type="SUPFAM" id="SSF55073">
    <property type="entry name" value="Nucleotide cyclase"/>
    <property type="match status" value="1"/>
</dbReference>
<keyword evidence="3" id="KW-0548">Nucleotidyltransferase</keyword>
<dbReference type="InterPro" id="IPR052163">
    <property type="entry name" value="DGC-Regulatory_Protein"/>
</dbReference>
<dbReference type="EC" id="2.7.7.65" evidence="3"/>
<evidence type="ECO:0000313" key="4">
    <source>
        <dbReference type="Proteomes" id="UP001165667"/>
    </source>
</evidence>
<dbReference type="GO" id="GO:0052621">
    <property type="term" value="F:diguanylate cyclase activity"/>
    <property type="evidence" value="ECO:0007669"/>
    <property type="project" value="UniProtKB-EC"/>
</dbReference>
<keyword evidence="3" id="KW-0808">Transferase</keyword>
<dbReference type="Pfam" id="PF00990">
    <property type="entry name" value="GGDEF"/>
    <property type="match status" value="1"/>
</dbReference>
<evidence type="ECO:0000259" key="2">
    <source>
        <dbReference type="PROSITE" id="PS50887"/>
    </source>
</evidence>
<accession>A0AA41Z068</accession>
<keyword evidence="1" id="KW-1133">Transmembrane helix</keyword>
<evidence type="ECO:0000256" key="1">
    <source>
        <dbReference type="SAM" id="Phobius"/>
    </source>
</evidence>
<dbReference type="Gene3D" id="3.30.70.270">
    <property type="match status" value="1"/>
</dbReference>
<dbReference type="AlphaFoldDB" id="A0AA41Z068"/>
<dbReference type="Pfam" id="PF05228">
    <property type="entry name" value="CHASE4"/>
    <property type="match status" value="1"/>
</dbReference>
<keyword evidence="1" id="KW-0472">Membrane</keyword>
<keyword evidence="4" id="KW-1185">Reference proteome</keyword>
<dbReference type="InterPro" id="IPR029787">
    <property type="entry name" value="Nucleotide_cyclase"/>
</dbReference>
<sequence length="503" mass="54052">MELGAARLARLFRRRAAPAVAALVFVAFASLTGFLFQISRQLDRRAAEQAATFAHNIIEQSSARLEKDVKSYAAWGEAYQHLHVSTDFEWAYVRENIGPLLFRDYGYDDVLVVGPTGAVTYALLKGDLAVLATAPDVDGLDRMVGEARAAAPQNQSKPISGFLKMDGLPFLASAAVISTGGDPTISEIAGPPSVMIFGIALTPARLNAMEQGLLHNLRLANATDADAGQPLFRATTFDGGNTVRLTWTPEQPGRHLLHTIMPPLLLVGAAVGVLTSVVLAHAMRMARMIDAKSQELAEAHAQAKHAAQHDALTNLPNRTLLHDHLDRLCNGSGPGNRFAVLYLDLDEFKSINDSMGHRAGDIVLIETARRLKTAERPGDLTARVGGDEFVLVLSHAFADDSIDEACRHLLKVVPGPIDFDGIAMKVGVSIGVAVAPDHGRDPDALLRCADMAMYEAKRESGSTYRVFHETVSGQATPPLAGHDRLYNSPAPEHVSLNTSTFAA</sequence>
<organism evidence="3 4">
    <name type="scientific">Lichenifustis flavocetrariae</name>
    <dbReference type="NCBI Taxonomy" id="2949735"/>
    <lineage>
        <taxon>Bacteria</taxon>
        <taxon>Pseudomonadati</taxon>
        <taxon>Pseudomonadota</taxon>
        <taxon>Alphaproteobacteria</taxon>
        <taxon>Hyphomicrobiales</taxon>
        <taxon>Lichenihabitantaceae</taxon>
        <taxon>Lichenifustis</taxon>
    </lineage>
</organism>
<dbReference type="CDD" id="cd01949">
    <property type="entry name" value="GGDEF"/>
    <property type="match status" value="1"/>
</dbReference>
<reference evidence="3" key="1">
    <citation type="submission" date="2022-05" db="EMBL/GenBank/DDBJ databases">
        <authorList>
            <person name="Pankratov T."/>
        </authorList>
    </citation>
    <scope>NUCLEOTIDE SEQUENCE</scope>
    <source>
        <strain evidence="3">BP6-180914</strain>
    </source>
</reference>
<gene>
    <name evidence="3" type="ORF">M8523_20805</name>
</gene>
<dbReference type="PANTHER" id="PTHR46663">
    <property type="entry name" value="DIGUANYLATE CYCLASE DGCT-RELATED"/>
    <property type="match status" value="1"/>
</dbReference>
<dbReference type="InterPro" id="IPR043128">
    <property type="entry name" value="Rev_trsase/Diguanyl_cyclase"/>
</dbReference>
<dbReference type="Proteomes" id="UP001165667">
    <property type="component" value="Unassembled WGS sequence"/>
</dbReference>
<feature type="domain" description="GGDEF" evidence="2">
    <location>
        <begin position="336"/>
        <end position="469"/>
    </location>
</feature>
<dbReference type="RefSeq" id="WP_282586835.1">
    <property type="nucleotide sequence ID" value="NZ_JAMOIM010000015.1"/>
</dbReference>
<keyword evidence="1" id="KW-0812">Transmembrane</keyword>
<feature type="transmembrane region" description="Helical" evidence="1">
    <location>
        <begin position="16"/>
        <end position="36"/>
    </location>
</feature>
<evidence type="ECO:0000313" key="3">
    <source>
        <dbReference type="EMBL" id="MCW6510462.1"/>
    </source>
</evidence>
<feature type="transmembrane region" description="Helical" evidence="1">
    <location>
        <begin position="260"/>
        <end position="282"/>
    </location>
</feature>
<comment type="caution">
    <text evidence="3">The sequence shown here is derived from an EMBL/GenBank/DDBJ whole genome shotgun (WGS) entry which is preliminary data.</text>
</comment>
<protein>
    <submittedName>
        <fullName evidence="3">Diguanylate cyclase</fullName>
        <ecNumber evidence="3">2.7.7.65</ecNumber>
    </submittedName>
</protein>
<dbReference type="InterPro" id="IPR007892">
    <property type="entry name" value="CHASE4"/>
</dbReference>
<name>A0AA41Z068_9HYPH</name>
<dbReference type="SMART" id="SM00267">
    <property type="entry name" value="GGDEF"/>
    <property type="match status" value="1"/>
</dbReference>
<dbReference type="NCBIfam" id="TIGR00254">
    <property type="entry name" value="GGDEF"/>
    <property type="match status" value="1"/>
</dbReference>